<feature type="binding site" evidence="9">
    <location>
        <position position="165"/>
    </location>
    <ligand>
        <name>Cu cation</name>
        <dbReference type="ChEBI" id="CHEBI:23378"/>
    </ligand>
</feature>
<keyword evidence="3 10" id="KW-0813">Transport</keyword>
<dbReference type="AlphaFoldDB" id="A0A8T2UC04"/>
<proteinExistence type="inferred from homology"/>
<evidence type="ECO:0000256" key="7">
    <source>
        <dbReference type="ARBA" id="ARBA00023078"/>
    </source>
</evidence>
<evidence type="ECO:0000256" key="10">
    <source>
        <dbReference type="RuleBase" id="RU363020"/>
    </source>
</evidence>
<dbReference type="GO" id="GO:0009055">
    <property type="term" value="F:electron transfer activity"/>
    <property type="evidence" value="ECO:0007669"/>
    <property type="project" value="UniProtKB-UniRule"/>
</dbReference>
<dbReference type="SUPFAM" id="SSF49503">
    <property type="entry name" value="Cupredoxins"/>
    <property type="match status" value="1"/>
</dbReference>
<comment type="function">
    <text evidence="10">Participates in electron transfer between P700 and the cytochrome b6-f complex in photosystem I.</text>
</comment>
<accession>A0A8T2UC04</accession>
<evidence type="ECO:0000256" key="6">
    <source>
        <dbReference type="ARBA" id="ARBA00023008"/>
    </source>
</evidence>
<name>A0A8T2UC04_CERRI</name>
<evidence type="ECO:0000256" key="8">
    <source>
        <dbReference type="ARBA" id="ARBA00023136"/>
    </source>
</evidence>
<evidence type="ECO:0000313" key="13">
    <source>
        <dbReference type="Proteomes" id="UP000825935"/>
    </source>
</evidence>
<dbReference type="PROSITE" id="PS00196">
    <property type="entry name" value="COPPER_BLUE"/>
    <property type="match status" value="1"/>
</dbReference>
<keyword evidence="7 10" id="KW-0793">Thylakoid</keyword>
<keyword evidence="8 10" id="KW-0472">Membrane</keyword>
<dbReference type="NCBIfam" id="TIGR02656">
    <property type="entry name" value="cyanin_plasto"/>
    <property type="match status" value="1"/>
</dbReference>
<dbReference type="Proteomes" id="UP000825935">
    <property type="component" value="Chromosome 8"/>
</dbReference>
<dbReference type="PRINTS" id="PR00157">
    <property type="entry name" value="PLASTOCYANIN"/>
</dbReference>
<keyword evidence="13" id="KW-1185">Reference proteome</keyword>
<dbReference type="InterPro" id="IPR008972">
    <property type="entry name" value="Cupredoxin"/>
</dbReference>
<comment type="caution">
    <text evidence="12">The sequence shown here is derived from an EMBL/GenBank/DDBJ whole genome shotgun (WGS) entry which is preliminary data.</text>
</comment>
<organism evidence="12 13">
    <name type="scientific">Ceratopteris richardii</name>
    <name type="common">Triangle waterfern</name>
    <dbReference type="NCBI Taxonomy" id="49495"/>
    <lineage>
        <taxon>Eukaryota</taxon>
        <taxon>Viridiplantae</taxon>
        <taxon>Streptophyta</taxon>
        <taxon>Embryophyta</taxon>
        <taxon>Tracheophyta</taxon>
        <taxon>Polypodiopsida</taxon>
        <taxon>Polypodiidae</taxon>
        <taxon>Polypodiales</taxon>
        <taxon>Pteridineae</taxon>
        <taxon>Pteridaceae</taxon>
        <taxon>Parkerioideae</taxon>
        <taxon>Ceratopteris</taxon>
    </lineage>
</organism>
<feature type="binding site" evidence="9">
    <location>
        <position position="170"/>
    </location>
    <ligand>
        <name>Cu cation</name>
        <dbReference type="ChEBI" id="CHEBI:23378"/>
    </ligand>
</feature>
<evidence type="ECO:0000256" key="2">
    <source>
        <dbReference type="ARBA" id="ARBA00005338"/>
    </source>
</evidence>
<dbReference type="OMA" id="NNRGFPH"/>
<evidence type="ECO:0000256" key="5">
    <source>
        <dbReference type="ARBA" id="ARBA00022982"/>
    </source>
</evidence>
<keyword evidence="4 9" id="KW-0479">Metal-binding</keyword>
<evidence type="ECO:0000256" key="3">
    <source>
        <dbReference type="ARBA" id="ARBA00022448"/>
    </source>
</evidence>
<evidence type="ECO:0000259" key="11">
    <source>
        <dbReference type="Pfam" id="PF00127"/>
    </source>
</evidence>
<dbReference type="Pfam" id="PF00127">
    <property type="entry name" value="Copper-bind"/>
    <property type="match status" value="1"/>
</dbReference>
<dbReference type="PANTHER" id="PTHR34192">
    <property type="entry name" value="PLASTOCYANIN MAJOR ISOFORM, CHLOROPLASTIC-RELATED"/>
    <property type="match status" value="1"/>
</dbReference>
<dbReference type="Gene3D" id="2.60.40.420">
    <property type="entry name" value="Cupredoxins - blue copper proteins"/>
    <property type="match status" value="1"/>
</dbReference>
<dbReference type="GO" id="GO:0009535">
    <property type="term" value="C:chloroplast thylakoid membrane"/>
    <property type="evidence" value="ECO:0007669"/>
    <property type="project" value="UniProtKB-SubCell"/>
</dbReference>
<evidence type="ECO:0000256" key="4">
    <source>
        <dbReference type="ARBA" id="ARBA00022723"/>
    </source>
</evidence>
<dbReference type="InterPro" id="IPR002387">
    <property type="entry name" value="Plastocyanin"/>
</dbReference>
<gene>
    <name evidence="12" type="ORF">KP509_08G047800</name>
</gene>
<evidence type="ECO:0000256" key="9">
    <source>
        <dbReference type="PIRSR" id="PIRSR602387-1"/>
    </source>
</evidence>
<dbReference type="EMBL" id="CM035413">
    <property type="protein sequence ID" value="KAH7431436.1"/>
    <property type="molecule type" value="Genomic_DNA"/>
</dbReference>
<dbReference type="PRINTS" id="PR00156">
    <property type="entry name" value="COPPERBLUE"/>
</dbReference>
<comment type="similarity">
    <text evidence="2 10">Belongs to the plastocyanin family.</text>
</comment>
<dbReference type="GO" id="GO:0005507">
    <property type="term" value="F:copper ion binding"/>
    <property type="evidence" value="ECO:0007669"/>
    <property type="project" value="UniProtKB-UniRule"/>
</dbReference>
<comment type="cofactor">
    <cofactor evidence="9">
        <name>Cu(2+)</name>
        <dbReference type="ChEBI" id="CHEBI:29036"/>
    </cofactor>
    <text evidence="9">The crystal structure with reduced Cu(1+) has also been determined.</text>
</comment>
<dbReference type="InterPro" id="IPR028871">
    <property type="entry name" value="BlueCu_1_BS"/>
</dbReference>
<keyword evidence="5 10" id="KW-0249">Electron transport</keyword>
<evidence type="ECO:0000256" key="1">
    <source>
        <dbReference type="ARBA" id="ARBA00004622"/>
    </source>
</evidence>
<feature type="binding site" evidence="9">
    <location>
        <position position="162"/>
    </location>
    <ligand>
        <name>Cu cation</name>
        <dbReference type="ChEBI" id="CHEBI:23378"/>
    </ligand>
</feature>
<reference evidence="12" key="1">
    <citation type="submission" date="2021-08" db="EMBL/GenBank/DDBJ databases">
        <title>WGS assembly of Ceratopteris richardii.</title>
        <authorList>
            <person name="Marchant D.B."/>
            <person name="Chen G."/>
            <person name="Jenkins J."/>
            <person name="Shu S."/>
            <person name="Leebens-Mack J."/>
            <person name="Grimwood J."/>
            <person name="Schmutz J."/>
            <person name="Soltis P."/>
            <person name="Soltis D."/>
            <person name="Chen Z.-H."/>
        </authorList>
    </citation>
    <scope>NUCLEOTIDE SEQUENCE</scope>
    <source>
        <strain evidence="12">Whitten #5841</strain>
        <tissue evidence="12">Leaf</tissue>
    </source>
</reference>
<dbReference type="InterPro" id="IPR001235">
    <property type="entry name" value="Copper_blue_Plastocyanin"/>
</dbReference>
<keyword evidence="6 9" id="KW-0186">Copper</keyword>
<feature type="binding site" evidence="9">
    <location>
        <position position="112"/>
    </location>
    <ligand>
        <name>Cu cation</name>
        <dbReference type="ChEBI" id="CHEBI:23378"/>
    </ligand>
</feature>
<comment type="subcellular location">
    <subcellularLocation>
        <location evidence="1 10">Plastid</location>
        <location evidence="1 10">Chloroplast thylakoid membrane</location>
        <topology evidence="1 10">Peripheral membrane protein</topology>
        <orientation evidence="1 10">Lumenal side</orientation>
    </subcellularLocation>
</comment>
<feature type="domain" description="Blue (type 1) copper" evidence="11">
    <location>
        <begin position="77"/>
        <end position="177"/>
    </location>
</feature>
<dbReference type="InterPro" id="IPR000923">
    <property type="entry name" value="BlueCu_1"/>
</dbReference>
<evidence type="ECO:0000313" key="12">
    <source>
        <dbReference type="EMBL" id="KAH7431436.1"/>
    </source>
</evidence>
<dbReference type="PANTHER" id="PTHR34192:SF10">
    <property type="entry name" value="PLASTOCYANIN MAJOR ISOFORM, CHLOROPLASTIC-RELATED"/>
    <property type="match status" value="1"/>
</dbReference>
<sequence length="177" mass="17925">MASLTAASVAVPSFCGLKAETSSSRSSAPIALVAPVQRPSLSISASLYENVMKASSTALIATTAAALLAAGPALAAKIEVGDEIGSFKFSPATVTVAAGEPIEFTLVGETGHNVVFDVPAGAPAAVASELKANSMDENDLLSEDEPTFTAKVSTPGTYTYYCTPHKSANMVGTVIVK</sequence>
<protein>
    <recommendedName>
        <fullName evidence="10">Plastocyanin</fullName>
    </recommendedName>
</protein>
<dbReference type="OrthoDB" id="197281at2759"/>